<dbReference type="SMART" id="SM00174">
    <property type="entry name" value="RHO"/>
    <property type="match status" value="1"/>
</dbReference>
<dbReference type="InterPro" id="IPR001806">
    <property type="entry name" value="Small_GTPase"/>
</dbReference>
<accession>A0A915BYU3</accession>
<dbReference type="Gene3D" id="3.40.50.300">
    <property type="entry name" value="P-loop containing nucleotide triphosphate hydrolases"/>
    <property type="match status" value="1"/>
</dbReference>
<name>A0A915BYU3_PARUN</name>
<dbReference type="SUPFAM" id="SSF52540">
    <property type="entry name" value="P-loop containing nucleoside triphosphate hydrolases"/>
    <property type="match status" value="1"/>
</dbReference>
<dbReference type="Pfam" id="PF00071">
    <property type="entry name" value="Ras"/>
    <property type="match status" value="1"/>
</dbReference>
<dbReference type="WBParaSite" id="PgR070_g013_t01">
    <property type="protein sequence ID" value="PgR070_g013_t01"/>
    <property type="gene ID" value="PgR070_g013"/>
</dbReference>
<keyword evidence="3" id="KW-1185">Reference proteome</keyword>
<keyword evidence="2" id="KW-0342">GTP-binding</keyword>
<dbReference type="PRINTS" id="PR00449">
    <property type="entry name" value="RASTRNSFRMNG"/>
</dbReference>
<dbReference type="GO" id="GO:0005525">
    <property type="term" value="F:GTP binding"/>
    <property type="evidence" value="ECO:0007669"/>
    <property type="project" value="UniProtKB-KW"/>
</dbReference>
<evidence type="ECO:0000313" key="3">
    <source>
        <dbReference type="Proteomes" id="UP000887569"/>
    </source>
</evidence>
<proteinExistence type="predicted"/>
<organism evidence="3 4">
    <name type="scientific">Parascaris univalens</name>
    <name type="common">Nematode worm</name>
    <dbReference type="NCBI Taxonomy" id="6257"/>
    <lineage>
        <taxon>Eukaryota</taxon>
        <taxon>Metazoa</taxon>
        <taxon>Ecdysozoa</taxon>
        <taxon>Nematoda</taxon>
        <taxon>Chromadorea</taxon>
        <taxon>Rhabditida</taxon>
        <taxon>Spirurina</taxon>
        <taxon>Ascaridomorpha</taxon>
        <taxon>Ascaridoidea</taxon>
        <taxon>Ascarididae</taxon>
        <taxon>Parascaris</taxon>
    </lineage>
</organism>
<dbReference type="PANTHER" id="PTHR24072">
    <property type="entry name" value="RHO FAMILY GTPASE"/>
    <property type="match status" value="1"/>
</dbReference>
<dbReference type="GO" id="GO:0003924">
    <property type="term" value="F:GTPase activity"/>
    <property type="evidence" value="ECO:0007669"/>
    <property type="project" value="InterPro"/>
</dbReference>
<dbReference type="InterPro" id="IPR003578">
    <property type="entry name" value="Small_GTPase_Rho"/>
</dbReference>
<dbReference type="PROSITE" id="PS51419">
    <property type="entry name" value="RAB"/>
    <property type="match status" value="1"/>
</dbReference>
<reference evidence="4" key="1">
    <citation type="submission" date="2022-11" db="UniProtKB">
        <authorList>
            <consortium name="WormBaseParasite"/>
        </authorList>
    </citation>
    <scope>IDENTIFICATION</scope>
</reference>
<dbReference type="InterPro" id="IPR027417">
    <property type="entry name" value="P-loop_NTPase"/>
</dbReference>
<protein>
    <submittedName>
        <fullName evidence="4">Uncharacterized protein</fullName>
    </submittedName>
</protein>
<dbReference type="Proteomes" id="UP000887569">
    <property type="component" value="Unplaced"/>
</dbReference>
<dbReference type="SMART" id="SM00175">
    <property type="entry name" value="RAB"/>
    <property type="match status" value="1"/>
</dbReference>
<dbReference type="AlphaFoldDB" id="A0A915BYU3"/>
<sequence length="145" mass="16458">MTDRIRPIRCALVGDNGIGKSTLVQSYISGKFTANLEERIHFKLKVNVDNCDILLCISDMPIAEKLRSELYVGIHICLLCYDVTNETSLKHIETKWVKEVIDYCPGRPYLLIGTKGDLCNDFEGSEIATHENADKFHIHSIYVIK</sequence>
<evidence type="ECO:0000313" key="4">
    <source>
        <dbReference type="WBParaSite" id="PgR070_g013_t01"/>
    </source>
</evidence>
<keyword evidence="1" id="KW-0547">Nucleotide-binding</keyword>
<dbReference type="GO" id="GO:0007264">
    <property type="term" value="P:small GTPase-mediated signal transduction"/>
    <property type="evidence" value="ECO:0007669"/>
    <property type="project" value="InterPro"/>
</dbReference>
<evidence type="ECO:0000256" key="2">
    <source>
        <dbReference type="ARBA" id="ARBA00023134"/>
    </source>
</evidence>
<evidence type="ECO:0000256" key="1">
    <source>
        <dbReference type="ARBA" id="ARBA00022741"/>
    </source>
</evidence>